<name>A0AAI8XR01_MYCME</name>
<keyword evidence="2" id="KW-0472">Membrane</keyword>
<accession>A0AAI8XR01</accession>
<evidence type="ECO:0000256" key="2">
    <source>
        <dbReference type="SAM" id="Phobius"/>
    </source>
</evidence>
<evidence type="ECO:0000256" key="1">
    <source>
        <dbReference type="SAM" id="Coils"/>
    </source>
</evidence>
<keyword evidence="1" id="KW-0175">Coiled coil</keyword>
<gene>
    <name evidence="3" type="ORF">hbim_05390</name>
</gene>
<keyword evidence="2" id="KW-1133">Transmembrane helix</keyword>
<sequence>MAHQQNRGDEKSRKRLPVKNQAVLDAEVRKLQLILQTVRVCFITVAFPLSVLALWPTAYVLAGRETVVDATIAISVSVTLAITTACTGGLAYQQAKRANKARSRIAELNSQLQIAQAELASAQTMVSGLRSDLEGVRRDRELSGKRRT</sequence>
<organism evidence="3 4">
    <name type="scientific">Mycolicibacterium mageritense</name>
    <name type="common">Mycobacterium mageritense</name>
    <dbReference type="NCBI Taxonomy" id="53462"/>
    <lineage>
        <taxon>Bacteria</taxon>
        <taxon>Bacillati</taxon>
        <taxon>Actinomycetota</taxon>
        <taxon>Actinomycetes</taxon>
        <taxon>Mycobacteriales</taxon>
        <taxon>Mycobacteriaceae</taxon>
        <taxon>Mycolicibacterium</taxon>
    </lineage>
</organism>
<dbReference type="Proteomes" id="UP001241092">
    <property type="component" value="Chromosome"/>
</dbReference>
<dbReference type="EMBL" id="AP027452">
    <property type="protein sequence ID" value="BDY31438.1"/>
    <property type="molecule type" value="Genomic_DNA"/>
</dbReference>
<evidence type="ECO:0000313" key="4">
    <source>
        <dbReference type="Proteomes" id="UP001241092"/>
    </source>
</evidence>
<proteinExistence type="predicted"/>
<dbReference type="AlphaFoldDB" id="A0AAI8XR01"/>
<feature type="coiled-coil region" evidence="1">
    <location>
        <begin position="98"/>
        <end position="125"/>
    </location>
</feature>
<protein>
    <submittedName>
        <fullName evidence="3">Uncharacterized protein</fullName>
    </submittedName>
</protein>
<feature type="transmembrane region" description="Helical" evidence="2">
    <location>
        <begin position="38"/>
        <end position="58"/>
    </location>
</feature>
<dbReference type="RefSeq" id="WP_286211810.1">
    <property type="nucleotide sequence ID" value="NZ_AP027452.1"/>
</dbReference>
<feature type="transmembrane region" description="Helical" evidence="2">
    <location>
        <begin position="70"/>
        <end position="92"/>
    </location>
</feature>
<evidence type="ECO:0000313" key="3">
    <source>
        <dbReference type="EMBL" id="BDY31438.1"/>
    </source>
</evidence>
<reference evidence="3" key="1">
    <citation type="submission" date="2023-03" db="EMBL/GenBank/DDBJ databases">
        <title>Draft genome sequence of a Mycolicibacterium mageritense strain H4_3_1 isolated from a hybrid biological-inorganic system reactor.</title>
        <authorList>
            <person name="Feng X."/>
            <person name="Kazama D."/>
            <person name="Sato K."/>
            <person name="Kobayashi H."/>
        </authorList>
    </citation>
    <scope>NUCLEOTIDE SEQUENCE</scope>
    <source>
        <strain evidence="3">H4_3_1</strain>
    </source>
</reference>
<keyword evidence="2" id="KW-0812">Transmembrane</keyword>